<dbReference type="EMBL" id="CACVBS010000057">
    <property type="protein sequence ID" value="CAA7267018.1"/>
    <property type="molecule type" value="Genomic_DNA"/>
</dbReference>
<feature type="compositionally biased region" description="Polar residues" evidence="1">
    <location>
        <begin position="233"/>
        <end position="246"/>
    </location>
</feature>
<feature type="compositionally biased region" description="Polar residues" evidence="1">
    <location>
        <begin position="92"/>
        <end position="101"/>
    </location>
</feature>
<feature type="region of interest" description="Disordered" evidence="1">
    <location>
        <begin position="1"/>
        <end position="131"/>
    </location>
</feature>
<feature type="region of interest" description="Disordered" evidence="1">
    <location>
        <begin position="153"/>
        <end position="296"/>
    </location>
</feature>
<feature type="compositionally biased region" description="Polar residues" evidence="1">
    <location>
        <begin position="270"/>
        <end position="280"/>
    </location>
</feature>
<comment type="caution">
    <text evidence="2">The sequence shown here is derived from an EMBL/GenBank/DDBJ whole genome shotgun (WGS) entry which is preliminary data.</text>
</comment>
<feature type="compositionally biased region" description="Polar residues" evidence="1">
    <location>
        <begin position="110"/>
        <end position="130"/>
    </location>
</feature>
<evidence type="ECO:0000313" key="2">
    <source>
        <dbReference type="EMBL" id="CAA7267018.1"/>
    </source>
</evidence>
<name>A0A8S0W8R3_CYCAE</name>
<reference evidence="2 3" key="1">
    <citation type="submission" date="2020-01" db="EMBL/GenBank/DDBJ databases">
        <authorList>
            <person name="Gupta K D."/>
        </authorList>
    </citation>
    <scope>NUCLEOTIDE SEQUENCE [LARGE SCALE GENOMIC DNA]</scope>
</reference>
<feature type="compositionally biased region" description="Low complexity" evidence="1">
    <location>
        <begin position="26"/>
        <end position="43"/>
    </location>
</feature>
<proteinExistence type="predicted"/>
<dbReference type="Proteomes" id="UP000467700">
    <property type="component" value="Unassembled WGS sequence"/>
</dbReference>
<accession>A0A8S0W8R3</accession>
<sequence length="318" mass="33583">MARATRAQARLAPPPEIPLNFPNDLPAPSTSRTLRPRSRATSLARPEDAGSRSRPGSRASSTSHGSSASASVSRSTSRMTSLAQAHLPMDQDMSSAGGSENNRVEPTEQPGGSSEMNVSPSSPEQFVQRSTVRRWSPQPYAAIEAAWDAAGFAGFPPLPMRGNEALSLAGSNHFPSTDAHISESSSYPAPAGPSDASSSSGKRKREHTLDSEDEPEATFSAVNWNEELVAGPSSLSTALQSPASSSGKRKRDPDSNGETDSIPSVPPSQEPSNLSQQSSHAESENEIAEQLSLNDGYVSDPMFLTRVGVPLLSQQYPS</sequence>
<gene>
    <name evidence="2" type="ORF">AAE3_LOCUS9180</name>
</gene>
<evidence type="ECO:0000313" key="3">
    <source>
        <dbReference type="Proteomes" id="UP000467700"/>
    </source>
</evidence>
<organism evidence="2 3">
    <name type="scientific">Cyclocybe aegerita</name>
    <name type="common">Black poplar mushroom</name>
    <name type="synonym">Agrocybe aegerita</name>
    <dbReference type="NCBI Taxonomy" id="1973307"/>
    <lineage>
        <taxon>Eukaryota</taxon>
        <taxon>Fungi</taxon>
        <taxon>Dikarya</taxon>
        <taxon>Basidiomycota</taxon>
        <taxon>Agaricomycotina</taxon>
        <taxon>Agaricomycetes</taxon>
        <taxon>Agaricomycetidae</taxon>
        <taxon>Agaricales</taxon>
        <taxon>Agaricineae</taxon>
        <taxon>Bolbitiaceae</taxon>
        <taxon>Cyclocybe</taxon>
    </lineage>
</organism>
<keyword evidence="3" id="KW-1185">Reference proteome</keyword>
<protein>
    <submittedName>
        <fullName evidence="2">Uncharacterized protein</fullName>
    </submittedName>
</protein>
<feature type="compositionally biased region" description="Low complexity" evidence="1">
    <location>
        <begin position="182"/>
        <end position="200"/>
    </location>
</feature>
<dbReference type="AlphaFoldDB" id="A0A8S0W8R3"/>
<evidence type="ECO:0000256" key="1">
    <source>
        <dbReference type="SAM" id="MobiDB-lite"/>
    </source>
</evidence>
<feature type="compositionally biased region" description="Low complexity" evidence="1">
    <location>
        <begin position="52"/>
        <end position="81"/>
    </location>
</feature>